<organism evidence="1 2">
    <name type="scientific">Gracilibacillus boraciitolerans JCM 21714</name>
    <dbReference type="NCBI Taxonomy" id="1298598"/>
    <lineage>
        <taxon>Bacteria</taxon>
        <taxon>Bacillati</taxon>
        <taxon>Bacillota</taxon>
        <taxon>Bacilli</taxon>
        <taxon>Bacillales</taxon>
        <taxon>Bacillaceae</taxon>
        <taxon>Gracilibacillus</taxon>
    </lineage>
</organism>
<dbReference type="GO" id="GO:0004386">
    <property type="term" value="F:helicase activity"/>
    <property type="evidence" value="ECO:0007669"/>
    <property type="project" value="UniProtKB-KW"/>
</dbReference>
<dbReference type="EMBL" id="BAVS01000003">
    <property type="protein sequence ID" value="GAE92193.1"/>
    <property type="molecule type" value="Genomic_DNA"/>
</dbReference>
<keyword evidence="1" id="KW-0067">ATP-binding</keyword>
<dbReference type="STRING" id="1298598.JCM21714_1175"/>
<evidence type="ECO:0000313" key="2">
    <source>
        <dbReference type="Proteomes" id="UP000019102"/>
    </source>
</evidence>
<evidence type="ECO:0000313" key="1">
    <source>
        <dbReference type="EMBL" id="GAE92193.1"/>
    </source>
</evidence>
<sequence>MTEGKKEKDWPQEKQRVFRVVKEITNKISSLKSRVKHLKDDVIDIRRDFWEDVTVNIEEMDDKLETEASIKQQAEFLSERERSHGQVSERLDILNRLREKPYFGRIDFKENNEDTTEPIYIGLASVMDENDDNFLVYDWRAPISSMYYDFPPGPANYDTIEGNISGGNNIKTSIYDPKW</sequence>
<proteinExistence type="predicted"/>
<name>W4VH91_9BACI</name>
<protein>
    <submittedName>
        <fullName evidence="1">ATP-dependent DNA helicase</fullName>
    </submittedName>
</protein>
<keyword evidence="2" id="KW-1185">Reference proteome</keyword>
<dbReference type="Proteomes" id="UP000019102">
    <property type="component" value="Unassembled WGS sequence"/>
</dbReference>
<dbReference type="RefSeq" id="WP_369403460.1">
    <property type="nucleotide sequence ID" value="NZ_BAVS01000003.1"/>
</dbReference>
<keyword evidence="1" id="KW-0347">Helicase</keyword>
<reference evidence="1 2" key="1">
    <citation type="journal article" date="2014" name="Genome Announc.">
        <title>Draft Genome Sequence of the Boron-Tolerant and Moderately Halotolerant Bacterium Gracilibacillus boraciitolerans JCM 21714T.</title>
        <authorList>
            <person name="Ahmed I."/>
            <person name="Oshima K."/>
            <person name="Suda W."/>
            <person name="Kitamura K."/>
            <person name="Iida T."/>
            <person name="Ohmori Y."/>
            <person name="Fujiwara T."/>
            <person name="Hattori M."/>
            <person name="Ohkuma M."/>
        </authorList>
    </citation>
    <scope>NUCLEOTIDE SEQUENCE [LARGE SCALE GENOMIC DNA]</scope>
    <source>
        <strain evidence="1 2">JCM 21714</strain>
    </source>
</reference>
<keyword evidence="1" id="KW-0378">Hydrolase</keyword>
<comment type="caution">
    <text evidence="1">The sequence shown here is derived from an EMBL/GenBank/DDBJ whole genome shotgun (WGS) entry which is preliminary data.</text>
</comment>
<dbReference type="AlphaFoldDB" id="W4VH91"/>
<dbReference type="eggNOG" id="COG3973">
    <property type="taxonomic scope" value="Bacteria"/>
</dbReference>
<accession>W4VH91</accession>
<gene>
    <name evidence="1" type="ORF">JCM21714_1175</name>
</gene>
<keyword evidence="1" id="KW-0547">Nucleotide-binding</keyword>